<dbReference type="AlphaFoldDB" id="A0AB39P628"/>
<organism evidence="2">
    <name type="scientific">Streptomyces sp. R21</name>
    <dbReference type="NCBI Taxonomy" id="3238627"/>
    <lineage>
        <taxon>Bacteria</taxon>
        <taxon>Bacillati</taxon>
        <taxon>Actinomycetota</taxon>
        <taxon>Actinomycetes</taxon>
        <taxon>Kitasatosporales</taxon>
        <taxon>Streptomycetaceae</taxon>
        <taxon>Streptomyces</taxon>
    </lineage>
</organism>
<proteinExistence type="predicted"/>
<feature type="chain" id="PRO_5044297260" evidence="1">
    <location>
        <begin position="24"/>
        <end position="116"/>
    </location>
</feature>
<keyword evidence="1" id="KW-0732">Signal</keyword>
<dbReference type="RefSeq" id="WP_369232854.1">
    <property type="nucleotide sequence ID" value="NZ_CP163435.1"/>
</dbReference>
<feature type="signal peptide" evidence="1">
    <location>
        <begin position="1"/>
        <end position="23"/>
    </location>
</feature>
<name>A0AB39P628_9ACTN</name>
<gene>
    <name evidence="2" type="ORF">AB5J56_12920</name>
</gene>
<sequence length="116" mass="12284">MKKAFSKVGVVAAAVALSVPVLAGSASAFDGPAAKNSWGCDNGYPNRVNFSYHPGTVTTTVYYNNHCSYKVQASVRIEDHNGSVSIQCFSIPAGKKSHIKFQQGASGFFNGIYKGC</sequence>
<reference evidence="2" key="1">
    <citation type="submission" date="2024-07" db="EMBL/GenBank/DDBJ databases">
        <authorList>
            <person name="Yu S.T."/>
        </authorList>
    </citation>
    <scope>NUCLEOTIDE SEQUENCE</scope>
    <source>
        <strain evidence="2">R21</strain>
    </source>
</reference>
<evidence type="ECO:0000313" key="2">
    <source>
        <dbReference type="EMBL" id="XDQ25537.1"/>
    </source>
</evidence>
<dbReference type="EMBL" id="CP163435">
    <property type="protein sequence ID" value="XDQ25537.1"/>
    <property type="molecule type" value="Genomic_DNA"/>
</dbReference>
<evidence type="ECO:0000256" key="1">
    <source>
        <dbReference type="SAM" id="SignalP"/>
    </source>
</evidence>
<accession>A0AB39P628</accession>
<protein>
    <submittedName>
        <fullName evidence="2">Uncharacterized protein</fullName>
    </submittedName>
</protein>